<dbReference type="EMBL" id="AZGF01000019">
    <property type="protein sequence ID" value="KRM11432.1"/>
    <property type="molecule type" value="Genomic_DNA"/>
</dbReference>
<evidence type="ECO:0000313" key="2">
    <source>
        <dbReference type="EMBL" id="KRM11432.1"/>
    </source>
</evidence>
<dbReference type="SUPFAM" id="SSF51735">
    <property type="entry name" value="NAD(P)-binding Rossmann-fold domains"/>
    <property type="match status" value="1"/>
</dbReference>
<organism evidence="2 3">
    <name type="scientific">Paucilactobacillus suebicus DSM 5007 = KCTC 3549</name>
    <dbReference type="NCBI Taxonomy" id="1423807"/>
    <lineage>
        <taxon>Bacteria</taxon>
        <taxon>Bacillati</taxon>
        <taxon>Bacillota</taxon>
        <taxon>Bacilli</taxon>
        <taxon>Lactobacillales</taxon>
        <taxon>Lactobacillaceae</taxon>
        <taxon>Paucilactobacillus</taxon>
    </lineage>
</organism>
<dbReference type="eggNOG" id="COG0702">
    <property type="taxonomic scope" value="Bacteria"/>
</dbReference>
<dbReference type="Gene3D" id="3.90.25.10">
    <property type="entry name" value="UDP-galactose 4-epimerase, domain 1"/>
    <property type="match status" value="1"/>
</dbReference>
<keyword evidence="3" id="KW-1185">Reference proteome</keyword>
<evidence type="ECO:0000259" key="1">
    <source>
        <dbReference type="Pfam" id="PF13460"/>
    </source>
</evidence>
<dbReference type="InterPro" id="IPR016040">
    <property type="entry name" value="NAD(P)-bd_dom"/>
</dbReference>
<dbReference type="PANTHER" id="PTHR47129:SF1">
    <property type="entry name" value="NMRA-LIKE DOMAIN-CONTAINING PROTEIN"/>
    <property type="match status" value="1"/>
</dbReference>
<dbReference type="InterPro" id="IPR036291">
    <property type="entry name" value="NAD(P)-bd_dom_sf"/>
</dbReference>
<sequence>MQNLIKMVGADSLRAAVHTQKKATKLTNQGVEVVKADYLNVETLVAAFKNTDVLVYIPSKTYSMLQRITEFENTLSAMKQAHVNRIIFVSFYADQENNPFTMSAYYGYVPRRLASSGMKYAVMKNSLYADPLIPYLPELIERGNLIYPVGDQAMSFISQDDSAEAIANLAIKSELRDKGQLYTVTQSESYQMVRLGEIMISVTGKHIGYAPVTSKEFGQIYAAEGDGDELASMYRAGAMGLFDVVTADFKQITGHDPESMESFLKRKY</sequence>
<comment type="caution">
    <text evidence="2">The sequence shown here is derived from an EMBL/GenBank/DDBJ whole genome shotgun (WGS) entry which is preliminary data.</text>
</comment>
<dbReference type="Pfam" id="PF13460">
    <property type="entry name" value="NAD_binding_10"/>
    <property type="match status" value="1"/>
</dbReference>
<dbReference type="Proteomes" id="UP000051820">
    <property type="component" value="Unassembled WGS sequence"/>
</dbReference>
<reference evidence="2 3" key="1">
    <citation type="journal article" date="2015" name="Genome Announc.">
        <title>Expanding the biotechnology potential of lactobacilli through comparative genomics of 213 strains and associated genera.</title>
        <authorList>
            <person name="Sun Z."/>
            <person name="Harris H.M."/>
            <person name="McCann A."/>
            <person name="Guo C."/>
            <person name="Argimon S."/>
            <person name="Zhang W."/>
            <person name="Yang X."/>
            <person name="Jeffery I.B."/>
            <person name="Cooney J.C."/>
            <person name="Kagawa T.F."/>
            <person name="Liu W."/>
            <person name="Song Y."/>
            <person name="Salvetti E."/>
            <person name="Wrobel A."/>
            <person name="Rasinkangas P."/>
            <person name="Parkhill J."/>
            <person name="Rea M.C."/>
            <person name="O'Sullivan O."/>
            <person name="Ritari J."/>
            <person name="Douillard F.P."/>
            <person name="Paul Ross R."/>
            <person name="Yang R."/>
            <person name="Briner A.E."/>
            <person name="Felis G.E."/>
            <person name="de Vos W.M."/>
            <person name="Barrangou R."/>
            <person name="Klaenhammer T.R."/>
            <person name="Caufield P.W."/>
            <person name="Cui Y."/>
            <person name="Zhang H."/>
            <person name="O'Toole P.W."/>
        </authorList>
    </citation>
    <scope>NUCLEOTIDE SEQUENCE [LARGE SCALE GENOMIC DNA]</scope>
    <source>
        <strain evidence="2 3">DSM 5007</strain>
    </source>
</reference>
<accession>A0A0R1W0N1</accession>
<gene>
    <name evidence="2" type="ORF">FD16_GL000731</name>
</gene>
<dbReference type="PANTHER" id="PTHR47129">
    <property type="entry name" value="QUINONE OXIDOREDUCTASE 2"/>
    <property type="match status" value="1"/>
</dbReference>
<dbReference type="GO" id="GO:0016853">
    <property type="term" value="F:isomerase activity"/>
    <property type="evidence" value="ECO:0007669"/>
    <property type="project" value="UniProtKB-KW"/>
</dbReference>
<protein>
    <submittedName>
        <fullName evidence="2">3-beta hydroxysteroid dehydrogenase isomerase</fullName>
    </submittedName>
</protein>
<dbReference type="Gene3D" id="3.40.50.720">
    <property type="entry name" value="NAD(P)-binding Rossmann-like Domain"/>
    <property type="match status" value="1"/>
</dbReference>
<evidence type="ECO:0000313" key="3">
    <source>
        <dbReference type="Proteomes" id="UP000051820"/>
    </source>
</evidence>
<dbReference type="AlphaFoldDB" id="A0A0R1W0N1"/>
<keyword evidence="2" id="KW-0413">Isomerase</keyword>
<feature type="domain" description="NAD(P)-binding" evidence="1">
    <location>
        <begin position="12"/>
        <end position="97"/>
    </location>
</feature>
<dbReference type="STRING" id="1423807.FD16_GL000731"/>
<name>A0A0R1W0N1_9LACO</name>
<dbReference type="InterPro" id="IPR052718">
    <property type="entry name" value="NmrA-type_oxidoreductase"/>
</dbReference>
<proteinExistence type="predicted"/>
<dbReference type="PATRIC" id="fig|1423807.3.peg.740"/>